<feature type="compositionally biased region" description="Basic and acidic residues" evidence="1">
    <location>
        <begin position="114"/>
        <end position="126"/>
    </location>
</feature>
<evidence type="ECO:0000313" key="3">
    <source>
        <dbReference type="EMBL" id="BCE85030.1"/>
    </source>
</evidence>
<feature type="compositionally biased region" description="Basic and acidic residues" evidence="1">
    <location>
        <begin position="77"/>
        <end position="94"/>
    </location>
</feature>
<evidence type="ECO:0000256" key="1">
    <source>
        <dbReference type="SAM" id="MobiDB-lite"/>
    </source>
</evidence>
<dbReference type="AlphaFoldDB" id="A0A810CC23"/>
<evidence type="ECO:0008006" key="4">
    <source>
        <dbReference type="Google" id="ProtNLM"/>
    </source>
</evidence>
<sequence>MAWLIDRLCQMEGYAFPTDAYIGKLLDMQVNNVQAALNSLEKAGAIVRASVFVRGKPQRRIWPSFKILPLAASGMDTPHEESTDTPHRKGRDSIRTTQSGKQRNISSTAMAARGDAERRARTRPTDDGFNDCFSLYDALDTRGAPKRGAATHRLDLVHEEGVISDRGVAGAPPINRRASSAPPS</sequence>
<name>A0A810CC23_9BRAD</name>
<reference evidence="2" key="1">
    <citation type="submission" date="2020-05" db="EMBL/GenBank/DDBJ databases">
        <title>Complete genome sequence of Bradyrhizobium diazoefficiens XF2 isolated from soybean nodule.</title>
        <authorList>
            <person name="Noda R."/>
            <person name="Kakizaki K."/>
            <person name="Minamisawa K."/>
        </authorList>
    </citation>
    <scope>NUCLEOTIDE SEQUENCE</scope>
    <source>
        <strain evidence="2">XF2</strain>
    </source>
</reference>
<feature type="compositionally biased region" description="Polar residues" evidence="1">
    <location>
        <begin position="95"/>
        <end position="109"/>
    </location>
</feature>
<evidence type="ECO:0000313" key="2">
    <source>
        <dbReference type="EMBL" id="BCE30296.1"/>
    </source>
</evidence>
<dbReference type="EMBL" id="AP023092">
    <property type="protein sequence ID" value="BCE30296.1"/>
    <property type="molecule type" value="Genomic_DNA"/>
</dbReference>
<organism evidence="3">
    <name type="scientific">Bradyrhizobium diazoefficiens</name>
    <dbReference type="NCBI Taxonomy" id="1355477"/>
    <lineage>
        <taxon>Bacteria</taxon>
        <taxon>Pseudomonadati</taxon>
        <taxon>Pseudomonadota</taxon>
        <taxon>Alphaproteobacteria</taxon>
        <taxon>Hyphomicrobiales</taxon>
        <taxon>Nitrobacteraceae</taxon>
        <taxon>Bradyrhizobium</taxon>
    </lineage>
</organism>
<proteinExistence type="predicted"/>
<feature type="region of interest" description="Disordered" evidence="1">
    <location>
        <begin position="73"/>
        <end position="127"/>
    </location>
</feature>
<reference evidence="3" key="2">
    <citation type="submission" date="2020-05" db="EMBL/GenBank/DDBJ databases">
        <title>Complete genome sequence of Bradyrhizobium diazoefficiens XF9 isolated from soybean nodule.</title>
        <authorList>
            <person name="Noda R."/>
            <person name="Kakizaki K."/>
            <person name="Minamisawa K."/>
        </authorList>
    </citation>
    <scope>NUCLEOTIDE SEQUENCE</scope>
    <source>
        <strain evidence="3">XF9</strain>
    </source>
</reference>
<accession>A0A810CC23</accession>
<dbReference type="EMBL" id="AP023098">
    <property type="protein sequence ID" value="BCE85030.1"/>
    <property type="molecule type" value="Genomic_DNA"/>
</dbReference>
<gene>
    <name evidence="2" type="ORF">XF2B_40650</name>
    <name evidence="3" type="ORF">XF9B_64510</name>
</gene>
<protein>
    <recommendedName>
        <fullName evidence="4">Helix-turn-helix domain-containing protein</fullName>
    </recommendedName>
</protein>